<accession>A0A1G7EDK0</accession>
<dbReference type="Pfam" id="PF05853">
    <property type="entry name" value="BKACE"/>
    <property type="match status" value="1"/>
</dbReference>
<dbReference type="RefSeq" id="WP_139191327.1">
    <property type="nucleotide sequence ID" value="NZ_FNAB01000023.1"/>
</dbReference>
<dbReference type="Proteomes" id="UP000199417">
    <property type="component" value="Unassembled WGS sequence"/>
</dbReference>
<feature type="non-terminal residue" evidence="1">
    <location>
        <position position="1"/>
    </location>
</feature>
<name>A0A1G7EDK0_9NOCA</name>
<evidence type="ECO:0000313" key="2">
    <source>
        <dbReference type="Proteomes" id="UP000199417"/>
    </source>
</evidence>
<gene>
    <name evidence="1" type="ORF">SAMN05444580_12356</name>
</gene>
<proteinExistence type="predicted"/>
<keyword evidence="2" id="KW-1185">Reference proteome</keyword>
<dbReference type="AlphaFoldDB" id="A0A1G7EDK0"/>
<dbReference type="InterPro" id="IPR008567">
    <property type="entry name" value="BKACE"/>
</dbReference>
<reference evidence="1 2" key="1">
    <citation type="submission" date="2016-10" db="EMBL/GenBank/DDBJ databases">
        <authorList>
            <person name="de Groot N.N."/>
        </authorList>
    </citation>
    <scope>NUCLEOTIDE SEQUENCE [LARGE SCALE GENOMIC DNA]</scope>
    <source>
        <strain evidence="1 2">JCM 11308</strain>
    </source>
</reference>
<protein>
    <submittedName>
        <fullName evidence="1">3-keto-5-aminohexanoate cleavage enzyme</fullName>
    </submittedName>
</protein>
<sequence>RSVLPVNTMAIAMGLHPRCGNEDNLWAPNGEAKITSAEQVRQLVRVAKELGREVATGKEARDIYGIGKSYKDADETLAKLGYAPNRKPGQTGFTQHA</sequence>
<dbReference type="STRING" id="168276.SAMN05444580_12356"/>
<dbReference type="Gene3D" id="3.20.20.70">
    <property type="entry name" value="Aldolase class I"/>
    <property type="match status" value="1"/>
</dbReference>
<evidence type="ECO:0000313" key="1">
    <source>
        <dbReference type="EMBL" id="SDE61722.1"/>
    </source>
</evidence>
<dbReference type="GO" id="GO:0043720">
    <property type="term" value="F:3-keto-5-aminohexanoate cleavage activity"/>
    <property type="evidence" value="ECO:0007669"/>
    <property type="project" value="InterPro"/>
</dbReference>
<organism evidence="1 2">
    <name type="scientific">Rhodococcus tukisamuensis</name>
    <dbReference type="NCBI Taxonomy" id="168276"/>
    <lineage>
        <taxon>Bacteria</taxon>
        <taxon>Bacillati</taxon>
        <taxon>Actinomycetota</taxon>
        <taxon>Actinomycetes</taxon>
        <taxon>Mycobacteriales</taxon>
        <taxon>Nocardiaceae</taxon>
        <taxon>Rhodococcus</taxon>
    </lineage>
</organism>
<dbReference type="EMBL" id="FNAB01000023">
    <property type="protein sequence ID" value="SDE61722.1"/>
    <property type="molecule type" value="Genomic_DNA"/>
</dbReference>
<dbReference type="InterPro" id="IPR013785">
    <property type="entry name" value="Aldolase_TIM"/>
</dbReference>